<keyword evidence="3" id="KW-1185">Reference proteome</keyword>
<organism evidence="1">
    <name type="scientific">Brachypodium distachyon</name>
    <name type="common">Purple false brome</name>
    <name type="synonym">Trachynia distachya</name>
    <dbReference type="NCBI Taxonomy" id="15368"/>
    <lineage>
        <taxon>Eukaryota</taxon>
        <taxon>Viridiplantae</taxon>
        <taxon>Streptophyta</taxon>
        <taxon>Embryophyta</taxon>
        <taxon>Tracheophyta</taxon>
        <taxon>Spermatophyta</taxon>
        <taxon>Magnoliopsida</taxon>
        <taxon>Liliopsida</taxon>
        <taxon>Poales</taxon>
        <taxon>Poaceae</taxon>
        <taxon>BOP clade</taxon>
        <taxon>Pooideae</taxon>
        <taxon>Stipodae</taxon>
        <taxon>Brachypodieae</taxon>
        <taxon>Brachypodium</taxon>
    </lineage>
</organism>
<reference evidence="1" key="2">
    <citation type="submission" date="2017-06" db="EMBL/GenBank/DDBJ databases">
        <title>WGS assembly of Brachypodium distachyon.</title>
        <authorList>
            <consortium name="The International Brachypodium Initiative"/>
            <person name="Lucas S."/>
            <person name="Harmon-Smith M."/>
            <person name="Lail K."/>
            <person name="Tice H."/>
            <person name="Grimwood J."/>
            <person name="Bruce D."/>
            <person name="Barry K."/>
            <person name="Shu S."/>
            <person name="Lindquist E."/>
            <person name="Wang M."/>
            <person name="Pitluck S."/>
            <person name="Vogel J.P."/>
            <person name="Garvin D.F."/>
            <person name="Mockler T.C."/>
            <person name="Schmutz J."/>
            <person name="Rokhsar D."/>
            <person name="Bevan M.W."/>
        </authorList>
    </citation>
    <scope>NUCLEOTIDE SEQUENCE</scope>
    <source>
        <strain evidence="1">Bd21</strain>
    </source>
</reference>
<gene>
    <name evidence="1" type="ORF">BRADI_2g45175v3</name>
</gene>
<reference evidence="2" key="3">
    <citation type="submission" date="2018-08" db="UniProtKB">
        <authorList>
            <consortium name="EnsemblPlants"/>
        </authorList>
    </citation>
    <scope>IDENTIFICATION</scope>
    <source>
        <strain evidence="2">cv. Bd21</strain>
    </source>
</reference>
<sequence>MTGSGWGGLICLVRRPGGDASSRRPAAASFALAGVLMCTGLCLPPRHRAVGVLRRFRRRQVSVVQVGIGGNLWSTSRTTTVVTSLTSLPSFEALSRYFCTTSALRSQVQTQSLRIGRTPVASSWEPYICGRWDLCQMTAFGPVLVGGSGSPRRCQVCQV</sequence>
<dbReference type="EnsemblPlants" id="PNT72499">
    <property type="protein sequence ID" value="PNT72499"/>
    <property type="gene ID" value="BRADI_2g45175v3"/>
</dbReference>
<dbReference type="InParanoid" id="A0A2K2DE41"/>
<reference evidence="1 2" key="1">
    <citation type="journal article" date="2010" name="Nature">
        <title>Genome sequencing and analysis of the model grass Brachypodium distachyon.</title>
        <authorList>
            <consortium name="International Brachypodium Initiative"/>
        </authorList>
    </citation>
    <scope>NUCLEOTIDE SEQUENCE [LARGE SCALE GENOMIC DNA]</scope>
    <source>
        <strain evidence="1 2">Bd21</strain>
    </source>
</reference>
<evidence type="ECO:0000313" key="1">
    <source>
        <dbReference type="EMBL" id="PNT72499.1"/>
    </source>
</evidence>
<name>A0A2K2DE41_BRADI</name>
<dbReference type="AlphaFoldDB" id="A0A2K2DE41"/>
<dbReference type="Gramene" id="PNT72499">
    <property type="protein sequence ID" value="PNT72499"/>
    <property type="gene ID" value="BRADI_2g45175v3"/>
</dbReference>
<evidence type="ECO:0000313" key="2">
    <source>
        <dbReference type="EnsemblPlants" id="PNT72499"/>
    </source>
</evidence>
<dbReference type="Proteomes" id="UP000008810">
    <property type="component" value="Chromosome 2"/>
</dbReference>
<proteinExistence type="predicted"/>
<accession>A0A2K2DE41</accession>
<evidence type="ECO:0000313" key="3">
    <source>
        <dbReference type="Proteomes" id="UP000008810"/>
    </source>
</evidence>
<protein>
    <submittedName>
        <fullName evidence="1 2">Uncharacterized protein</fullName>
    </submittedName>
</protein>
<dbReference type="EMBL" id="CM000881">
    <property type="protein sequence ID" value="PNT72499.1"/>
    <property type="molecule type" value="Genomic_DNA"/>
</dbReference>